<proteinExistence type="predicted"/>
<reference evidence="3 4" key="1">
    <citation type="submission" date="2020-10" db="EMBL/GenBank/DDBJ databases">
        <title>Complete genome sequence of Corynebacterium massiliense DSM 45435, type strain of Corynebacterium massiliense.</title>
        <authorList>
            <person name="Busche T."/>
            <person name="Kalinowski J."/>
            <person name="Ruckert C."/>
        </authorList>
    </citation>
    <scope>NUCLEOTIDE SEQUENCE [LARGE SCALE GENOMIC DNA]</scope>
    <source>
        <strain evidence="3 4">DSM 45435</strain>
    </source>
</reference>
<dbReference type="Pfam" id="PF26572">
    <property type="entry name" value="DUF8185"/>
    <property type="match status" value="1"/>
</dbReference>
<evidence type="ECO:0000313" key="4">
    <source>
        <dbReference type="Proteomes" id="UP001220064"/>
    </source>
</evidence>
<feature type="domain" description="DUF8185" evidence="2">
    <location>
        <begin position="111"/>
        <end position="218"/>
    </location>
</feature>
<dbReference type="Proteomes" id="UP001220064">
    <property type="component" value="Chromosome"/>
</dbReference>
<gene>
    <name evidence="3" type="ORF">CMASS_08100</name>
</gene>
<dbReference type="InterPro" id="IPR058498">
    <property type="entry name" value="DUF8185"/>
</dbReference>
<dbReference type="RefSeq" id="WP_022863718.1">
    <property type="nucleotide sequence ID" value="NZ_ATVG01000015.1"/>
</dbReference>
<feature type="domain" description="DUF8010" evidence="1">
    <location>
        <begin position="16"/>
        <end position="88"/>
    </location>
</feature>
<accession>A0ABY7U9X1</accession>
<dbReference type="PIRSF" id="PIRSF012637">
    <property type="entry name" value="UCP012637"/>
    <property type="match status" value="1"/>
</dbReference>
<protein>
    <submittedName>
        <fullName evidence="3">Uncharacterized protein</fullName>
    </submittedName>
</protein>
<evidence type="ECO:0000259" key="2">
    <source>
        <dbReference type="Pfam" id="PF26572"/>
    </source>
</evidence>
<dbReference type="EMBL" id="CP063189">
    <property type="protein sequence ID" value="WCZ33048.1"/>
    <property type="molecule type" value="Genomic_DNA"/>
</dbReference>
<dbReference type="InterPro" id="IPR058323">
    <property type="entry name" value="DUF8010"/>
</dbReference>
<evidence type="ECO:0000313" key="3">
    <source>
        <dbReference type="EMBL" id="WCZ33048.1"/>
    </source>
</evidence>
<sequence length="222" mass="23073">MPDPAETLQLTGGGPGLQALLARAAGMDTQAAVRIRQLADGALDVFVTTPFEVIAARRAQGSVSRDGAAVSAAALVSALAENDSARGASTDNPVDLPLGPALDAAWPGALPPAKGFELLDTLPVAVVRDLSDKGQKLTREFSGPMGPPASLLNQTVVAVEGDQGSVDIPMRMIFACTNLSLIPGFAAPMDIPRHLRVSKMGRWVRVDAPFGSVYHSTRLSLV</sequence>
<name>A0ABY7U9X1_9CORY</name>
<dbReference type="Pfam" id="PF26035">
    <property type="entry name" value="DUF8010"/>
    <property type="match status" value="1"/>
</dbReference>
<organism evidence="3 4">
    <name type="scientific">Corynebacterium massiliense DSM 45435</name>
    <dbReference type="NCBI Taxonomy" id="1121364"/>
    <lineage>
        <taxon>Bacteria</taxon>
        <taxon>Bacillati</taxon>
        <taxon>Actinomycetota</taxon>
        <taxon>Actinomycetes</taxon>
        <taxon>Mycobacteriales</taxon>
        <taxon>Corynebacteriaceae</taxon>
        <taxon>Corynebacterium</taxon>
    </lineage>
</organism>
<dbReference type="InterPro" id="IPR016601">
    <property type="entry name" value="UCP012637"/>
</dbReference>
<keyword evidence="4" id="KW-1185">Reference proteome</keyword>
<evidence type="ECO:0000259" key="1">
    <source>
        <dbReference type="Pfam" id="PF26035"/>
    </source>
</evidence>